<name>A0A0G4I9Y3_9ALVE</name>
<evidence type="ECO:0000313" key="2">
    <source>
        <dbReference type="EMBL" id="CEM53847.1"/>
    </source>
</evidence>
<dbReference type="EMBL" id="CDMZ01005732">
    <property type="protein sequence ID" value="CEM53847.1"/>
    <property type="molecule type" value="Genomic_DNA"/>
</dbReference>
<protein>
    <submittedName>
        <fullName evidence="2">Uncharacterized protein</fullName>
    </submittedName>
</protein>
<accession>A0A0G4I9Y3</accession>
<evidence type="ECO:0000256" key="1">
    <source>
        <dbReference type="SAM" id="MobiDB-lite"/>
    </source>
</evidence>
<proteinExistence type="predicted"/>
<reference evidence="2" key="1">
    <citation type="submission" date="2014-11" db="EMBL/GenBank/DDBJ databases">
        <authorList>
            <person name="Otto D Thomas"/>
            <person name="Naeem Raeece"/>
        </authorList>
    </citation>
    <scope>NUCLEOTIDE SEQUENCE</scope>
</reference>
<sequence>MDDLESPEKLIRRFLSHRKKTGKFEDRLPPGNAERYGLFRKLILCERNTLMAFLKIHKVNLVNSDTERKIFGEMTKWEREEAMVLEPVTRGSGLETLQHSERRDRSRSRSCLRVRRTVRGHLAPPTRSDIEWFRRAADYGVYNRLPPHLRKYFQQGLGTEYLVRMRNVPRDADENEIRKELRDAEERAQLELLLLTVSLPTNPPQKSKFVELGEVDIWNKSGSSNGADLGCGLREEQQVSRGPNF</sequence>
<gene>
    <name evidence="2" type="ORF">Cvel_2053</name>
</gene>
<dbReference type="VEuPathDB" id="CryptoDB:Cvel_2053"/>
<dbReference type="AlphaFoldDB" id="A0A0G4I9Y3"/>
<organism evidence="2">
    <name type="scientific">Chromera velia CCMP2878</name>
    <dbReference type="NCBI Taxonomy" id="1169474"/>
    <lineage>
        <taxon>Eukaryota</taxon>
        <taxon>Sar</taxon>
        <taxon>Alveolata</taxon>
        <taxon>Colpodellida</taxon>
        <taxon>Chromeraceae</taxon>
        <taxon>Chromera</taxon>
    </lineage>
</organism>
<feature type="region of interest" description="Disordered" evidence="1">
    <location>
        <begin position="222"/>
        <end position="245"/>
    </location>
</feature>
<feature type="region of interest" description="Disordered" evidence="1">
    <location>
        <begin position="88"/>
        <end position="109"/>
    </location>
</feature>